<feature type="coiled-coil region" evidence="1">
    <location>
        <begin position="19"/>
        <end position="57"/>
    </location>
</feature>
<keyword evidence="3" id="KW-1185">Reference proteome</keyword>
<protein>
    <submittedName>
        <fullName evidence="2">Uncharacterized protein</fullName>
    </submittedName>
</protein>
<dbReference type="EMBL" id="BJWL01000021">
    <property type="protein sequence ID" value="GFZ09432.1"/>
    <property type="molecule type" value="Genomic_DNA"/>
</dbReference>
<comment type="caution">
    <text evidence="2">The sequence shown here is derived from an EMBL/GenBank/DDBJ whole genome shotgun (WGS) entry which is preliminary data.</text>
</comment>
<name>A0A7J0GFC8_9ERIC</name>
<reference evidence="2 3" key="1">
    <citation type="submission" date="2019-07" db="EMBL/GenBank/DDBJ databases">
        <title>De Novo Assembly of kiwifruit Actinidia rufa.</title>
        <authorList>
            <person name="Sugita-Konishi S."/>
            <person name="Sato K."/>
            <person name="Mori E."/>
            <person name="Abe Y."/>
            <person name="Kisaki G."/>
            <person name="Hamano K."/>
            <person name="Suezawa K."/>
            <person name="Otani M."/>
            <person name="Fukuda T."/>
            <person name="Manabe T."/>
            <person name="Gomi K."/>
            <person name="Tabuchi M."/>
            <person name="Akimitsu K."/>
            <person name="Kataoka I."/>
        </authorList>
    </citation>
    <scope>NUCLEOTIDE SEQUENCE [LARGE SCALE GENOMIC DNA]</scope>
    <source>
        <strain evidence="3">cv. Fuchu</strain>
    </source>
</reference>
<gene>
    <name evidence="2" type="ORF">Acr_21g0000310</name>
</gene>
<organism evidence="2 3">
    <name type="scientific">Actinidia rufa</name>
    <dbReference type="NCBI Taxonomy" id="165716"/>
    <lineage>
        <taxon>Eukaryota</taxon>
        <taxon>Viridiplantae</taxon>
        <taxon>Streptophyta</taxon>
        <taxon>Embryophyta</taxon>
        <taxon>Tracheophyta</taxon>
        <taxon>Spermatophyta</taxon>
        <taxon>Magnoliopsida</taxon>
        <taxon>eudicotyledons</taxon>
        <taxon>Gunneridae</taxon>
        <taxon>Pentapetalae</taxon>
        <taxon>asterids</taxon>
        <taxon>Ericales</taxon>
        <taxon>Actinidiaceae</taxon>
        <taxon>Actinidia</taxon>
    </lineage>
</organism>
<dbReference type="Proteomes" id="UP000585474">
    <property type="component" value="Unassembled WGS sequence"/>
</dbReference>
<evidence type="ECO:0000256" key="1">
    <source>
        <dbReference type="SAM" id="Coils"/>
    </source>
</evidence>
<evidence type="ECO:0000313" key="3">
    <source>
        <dbReference type="Proteomes" id="UP000585474"/>
    </source>
</evidence>
<sequence length="89" mass="10051">MRPSSSRSIVGHGDNIKYVTQLEQKVQEQANQIQEQADQIQEQANEIQEQAEGSEVANNKIHELVEAKEEHGRTLASVMEYLKRQGYAG</sequence>
<dbReference type="SUPFAM" id="SSF58104">
    <property type="entry name" value="Methyl-accepting chemotaxis protein (MCP) signaling domain"/>
    <property type="match status" value="1"/>
</dbReference>
<dbReference type="AlphaFoldDB" id="A0A7J0GFC8"/>
<proteinExistence type="predicted"/>
<evidence type="ECO:0000313" key="2">
    <source>
        <dbReference type="EMBL" id="GFZ09432.1"/>
    </source>
</evidence>
<keyword evidence="1" id="KW-0175">Coiled coil</keyword>
<dbReference type="OrthoDB" id="1748054at2759"/>
<accession>A0A7J0GFC8</accession>